<dbReference type="Gene3D" id="1.10.2080.10">
    <property type="entry name" value="Insect odorant-binding protein A10/Ejaculatory bulb-specific protein 3"/>
    <property type="match status" value="1"/>
</dbReference>
<dbReference type="EMBL" id="OV170221">
    <property type="protein sequence ID" value="CAH0713310.1"/>
    <property type="molecule type" value="Genomic_DNA"/>
</dbReference>
<reference evidence="2" key="1">
    <citation type="submission" date="2021-12" db="EMBL/GenBank/DDBJ databases">
        <authorList>
            <person name="Martin H S."/>
        </authorList>
    </citation>
    <scope>NUCLEOTIDE SEQUENCE</scope>
</reference>
<dbReference type="PANTHER" id="PTHR11257:SF9">
    <property type="entry name" value="CHEMOSENSORY PROTEIN 13"/>
    <property type="match status" value="1"/>
</dbReference>
<dbReference type="AlphaFoldDB" id="A0A8J9Y4S8"/>
<dbReference type="InterPro" id="IPR036682">
    <property type="entry name" value="OS_D_A10/PebIII_sf"/>
</dbReference>
<feature type="non-terminal residue" evidence="2">
    <location>
        <position position="122"/>
    </location>
</feature>
<keyword evidence="1" id="KW-0732">Signal</keyword>
<dbReference type="OrthoDB" id="7182126at2759"/>
<sequence length="122" mass="14181">MEKLVFLFILAFAGAEVVYFITGNDNLDVDPIIGNVTLLQTYVDCFLDKGPCSELQESYKRNMVESVEGICNRCSPSQKKMFRRFLDGLKKVLPKEYEKFKLKYDPKNQYFDALEEELAKFI</sequence>
<dbReference type="InterPro" id="IPR005055">
    <property type="entry name" value="A10/PebIII"/>
</dbReference>
<feature type="chain" id="PRO_5035467470" description="Chemosensory protein" evidence="1">
    <location>
        <begin position="16"/>
        <end position="122"/>
    </location>
</feature>
<keyword evidence="3" id="KW-1185">Reference proteome</keyword>
<evidence type="ECO:0000313" key="2">
    <source>
        <dbReference type="EMBL" id="CAH0713310.1"/>
    </source>
</evidence>
<name>A0A8J9Y4S8_9NEOP</name>
<dbReference type="PANTHER" id="PTHR11257">
    <property type="entry name" value="CHEMOSENSORY PROTEIN-RELATED"/>
    <property type="match status" value="1"/>
</dbReference>
<dbReference type="Pfam" id="PF03392">
    <property type="entry name" value="OS-D"/>
    <property type="match status" value="1"/>
</dbReference>
<gene>
    <name evidence="2" type="ORF">BINO364_LOCUS483</name>
</gene>
<protein>
    <recommendedName>
        <fullName evidence="4">Chemosensory protein</fullName>
    </recommendedName>
</protein>
<organism evidence="2 3">
    <name type="scientific">Brenthis ino</name>
    <name type="common">lesser marbled fritillary</name>
    <dbReference type="NCBI Taxonomy" id="405034"/>
    <lineage>
        <taxon>Eukaryota</taxon>
        <taxon>Metazoa</taxon>
        <taxon>Ecdysozoa</taxon>
        <taxon>Arthropoda</taxon>
        <taxon>Hexapoda</taxon>
        <taxon>Insecta</taxon>
        <taxon>Pterygota</taxon>
        <taxon>Neoptera</taxon>
        <taxon>Endopterygota</taxon>
        <taxon>Lepidoptera</taxon>
        <taxon>Glossata</taxon>
        <taxon>Ditrysia</taxon>
        <taxon>Papilionoidea</taxon>
        <taxon>Nymphalidae</taxon>
        <taxon>Heliconiinae</taxon>
        <taxon>Argynnini</taxon>
        <taxon>Brenthis</taxon>
    </lineage>
</organism>
<feature type="signal peptide" evidence="1">
    <location>
        <begin position="1"/>
        <end position="15"/>
    </location>
</feature>
<evidence type="ECO:0008006" key="4">
    <source>
        <dbReference type="Google" id="ProtNLM"/>
    </source>
</evidence>
<proteinExistence type="predicted"/>
<evidence type="ECO:0000313" key="3">
    <source>
        <dbReference type="Proteomes" id="UP000838878"/>
    </source>
</evidence>
<dbReference type="SUPFAM" id="SSF100910">
    <property type="entry name" value="Chemosensory protein Csp2"/>
    <property type="match status" value="1"/>
</dbReference>
<accession>A0A8J9Y4S8</accession>
<dbReference type="Proteomes" id="UP000838878">
    <property type="component" value="Chromosome 1"/>
</dbReference>
<evidence type="ECO:0000256" key="1">
    <source>
        <dbReference type="SAM" id="SignalP"/>
    </source>
</evidence>